<evidence type="ECO:0000313" key="9">
    <source>
        <dbReference type="EMBL" id="OMJ08847.1"/>
    </source>
</evidence>
<keyword evidence="2" id="KW-0479">Metal-binding</keyword>
<evidence type="ECO:0000256" key="4">
    <source>
        <dbReference type="ARBA" id="ARBA00022833"/>
    </source>
</evidence>
<dbReference type="InterPro" id="IPR000679">
    <property type="entry name" value="Znf_GATA"/>
</dbReference>
<dbReference type="GO" id="GO:0005634">
    <property type="term" value="C:nucleus"/>
    <property type="evidence" value="ECO:0007669"/>
    <property type="project" value="UniProtKB-SubCell"/>
</dbReference>
<dbReference type="PROSITE" id="PS00344">
    <property type="entry name" value="GATA_ZN_FINGER_1"/>
    <property type="match status" value="1"/>
</dbReference>
<feature type="compositionally biased region" description="Polar residues" evidence="7">
    <location>
        <begin position="788"/>
        <end position="801"/>
    </location>
</feature>
<gene>
    <name evidence="9" type="ORF">AYI70_g11281</name>
</gene>
<feature type="compositionally biased region" description="Low complexity" evidence="7">
    <location>
        <begin position="486"/>
        <end position="501"/>
    </location>
</feature>
<dbReference type="EMBL" id="LSSN01005665">
    <property type="protein sequence ID" value="OMJ08847.1"/>
    <property type="molecule type" value="Genomic_DNA"/>
</dbReference>
<dbReference type="InterPro" id="IPR039355">
    <property type="entry name" value="Transcription_factor_GATA"/>
</dbReference>
<dbReference type="GO" id="GO:0045944">
    <property type="term" value="P:positive regulation of transcription by RNA polymerase II"/>
    <property type="evidence" value="ECO:0007669"/>
    <property type="project" value="TreeGrafter"/>
</dbReference>
<keyword evidence="3 6" id="KW-0863">Zinc-finger</keyword>
<keyword evidence="4" id="KW-0862">Zinc</keyword>
<name>A0A1R1X2M6_9FUNG</name>
<evidence type="ECO:0000256" key="6">
    <source>
        <dbReference type="PROSITE-ProRule" id="PRU00094"/>
    </source>
</evidence>
<accession>A0A1R1X2M6</accession>
<evidence type="ECO:0000256" key="7">
    <source>
        <dbReference type="SAM" id="MobiDB-lite"/>
    </source>
</evidence>
<dbReference type="Pfam" id="PF00320">
    <property type="entry name" value="GATA"/>
    <property type="match status" value="1"/>
</dbReference>
<dbReference type="AlphaFoldDB" id="A0A1R1X2M6"/>
<evidence type="ECO:0000259" key="8">
    <source>
        <dbReference type="PROSITE" id="PS50114"/>
    </source>
</evidence>
<dbReference type="PANTHER" id="PTHR10071:SF281">
    <property type="entry name" value="BOX A-BINDING FACTOR-RELATED"/>
    <property type="match status" value="1"/>
</dbReference>
<dbReference type="FunFam" id="3.30.50.10:FF:000007">
    <property type="entry name" value="Nitrogen regulatory AreA, N-terminal"/>
    <property type="match status" value="1"/>
</dbReference>
<evidence type="ECO:0000313" key="10">
    <source>
        <dbReference type="Proteomes" id="UP000187283"/>
    </source>
</evidence>
<feature type="compositionally biased region" description="Low complexity" evidence="7">
    <location>
        <begin position="311"/>
        <end position="324"/>
    </location>
</feature>
<feature type="compositionally biased region" description="Low complexity" evidence="7">
    <location>
        <begin position="965"/>
        <end position="999"/>
    </location>
</feature>
<feature type="region of interest" description="Disordered" evidence="7">
    <location>
        <begin position="736"/>
        <end position="845"/>
    </location>
</feature>
<dbReference type="STRING" id="133412.A0A1R1X2M6"/>
<protein>
    <submittedName>
        <fullName evidence="9">Nitrogen regulatory protein areA</fullName>
    </submittedName>
</protein>
<evidence type="ECO:0000256" key="1">
    <source>
        <dbReference type="ARBA" id="ARBA00004123"/>
    </source>
</evidence>
<proteinExistence type="predicted"/>
<dbReference type="Gene3D" id="3.30.50.10">
    <property type="entry name" value="Erythroid Transcription Factor GATA-1, subunit A"/>
    <property type="match status" value="1"/>
</dbReference>
<organism evidence="9 10">
    <name type="scientific">Smittium culicis</name>
    <dbReference type="NCBI Taxonomy" id="133412"/>
    <lineage>
        <taxon>Eukaryota</taxon>
        <taxon>Fungi</taxon>
        <taxon>Fungi incertae sedis</taxon>
        <taxon>Zoopagomycota</taxon>
        <taxon>Kickxellomycotina</taxon>
        <taxon>Harpellomycetes</taxon>
        <taxon>Harpellales</taxon>
        <taxon>Legeriomycetaceae</taxon>
        <taxon>Smittium</taxon>
    </lineage>
</organism>
<dbReference type="InterPro" id="IPR013088">
    <property type="entry name" value="Znf_NHR/GATA"/>
</dbReference>
<comment type="subcellular location">
    <subcellularLocation>
        <location evidence="1">Nucleus</location>
    </subcellularLocation>
</comment>
<evidence type="ECO:0000256" key="3">
    <source>
        <dbReference type="ARBA" id="ARBA00022771"/>
    </source>
</evidence>
<dbReference type="SMART" id="SM00401">
    <property type="entry name" value="ZnF_GATA"/>
    <property type="match status" value="1"/>
</dbReference>
<feature type="domain" description="GATA-type" evidence="8">
    <location>
        <begin position="907"/>
        <end position="955"/>
    </location>
</feature>
<dbReference type="Proteomes" id="UP000187283">
    <property type="component" value="Unassembled WGS sequence"/>
</dbReference>
<dbReference type="CDD" id="cd00202">
    <property type="entry name" value="ZnF_GATA"/>
    <property type="match status" value="1"/>
</dbReference>
<reference evidence="9 10" key="1">
    <citation type="submission" date="2017-01" db="EMBL/GenBank/DDBJ databases">
        <authorList>
            <person name="Mah S.A."/>
            <person name="Swanson W.J."/>
            <person name="Moy G.W."/>
            <person name="Vacquier V.D."/>
        </authorList>
    </citation>
    <scope>NUCLEOTIDE SEQUENCE [LARGE SCALE GENOMIC DNA]</scope>
    <source>
        <strain evidence="9 10">GSMNP</strain>
    </source>
</reference>
<evidence type="ECO:0000256" key="2">
    <source>
        <dbReference type="ARBA" id="ARBA00022723"/>
    </source>
</evidence>
<dbReference type="SUPFAM" id="SSF57716">
    <property type="entry name" value="Glucocorticoid receptor-like (DNA-binding domain)"/>
    <property type="match status" value="1"/>
</dbReference>
<feature type="region of interest" description="Disordered" evidence="7">
    <location>
        <begin position="311"/>
        <end position="333"/>
    </location>
</feature>
<dbReference type="GO" id="GO:0000981">
    <property type="term" value="F:DNA-binding transcription factor activity, RNA polymerase II-specific"/>
    <property type="evidence" value="ECO:0007669"/>
    <property type="project" value="TreeGrafter"/>
</dbReference>
<dbReference type="PANTHER" id="PTHR10071">
    <property type="entry name" value="TRANSCRIPTION FACTOR GATA FAMILY MEMBER"/>
    <property type="match status" value="1"/>
</dbReference>
<dbReference type="PRINTS" id="PR00619">
    <property type="entry name" value="GATAZNFINGER"/>
</dbReference>
<evidence type="ECO:0000256" key="5">
    <source>
        <dbReference type="ARBA" id="ARBA00023242"/>
    </source>
</evidence>
<keyword evidence="5" id="KW-0539">Nucleus</keyword>
<keyword evidence="10" id="KW-1185">Reference proteome</keyword>
<dbReference type="GO" id="GO:0000978">
    <property type="term" value="F:RNA polymerase II cis-regulatory region sequence-specific DNA binding"/>
    <property type="evidence" value="ECO:0007669"/>
    <property type="project" value="TreeGrafter"/>
</dbReference>
<feature type="region of interest" description="Disordered" evidence="7">
    <location>
        <begin position="629"/>
        <end position="660"/>
    </location>
</feature>
<dbReference type="GO" id="GO:0000122">
    <property type="term" value="P:negative regulation of transcription by RNA polymerase II"/>
    <property type="evidence" value="ECO:0007669"/>
    <property type="project" value="TreeGrafter"/>
</dbReference>
<feature type="compositionally biased region" description="Low complexity" evidence="7">
    <location>
        <begin position="453"/>
        <end position="475"/>
    </location>
</feature>
<feature type="region of interest" description="Disordered" evidence="7">
    <location>
        <begin position="453"/>
        <end position="507"/>
    </location>
</feature>
<dbReference type="PROSITE" id="PS50114">
    <property type="entry name" value="GATA_ZN_FINGER_2"/>
    <property type="match status" value="1"/>
</dbReference>
<feature type="compositionally biased region" description="Low complexity" evidence="7">
    <location>
        <begin position="749"/>
        <end position="780"/>
    </location>
</feature>
<feature type="region of interest" description="Disordered" evidence="7">
    <location>
        <begin position="965"/>
        <end position="1021"/>
    </location>
</feature>
<feature type="compositionally biased region" description="Polar residues" evidence="7">
    <location>
        <begin position="812"/>
        <end position="823"/>
    </location>
</feature>
<dbReference type="OrthoDB" id="515401at2759"/>
<dbReference type="GO" id="GO:0008270">
    <property type="term" value="F:zinc ion binding"/>
    <property type="evidence" value="ECO:0007669"/>
    <property type="project" value="UniProtKB-KW"/>
</dbReference>
<sequence length="1021" mass="112498">MIEAIPQSSNPPLFKKDSDLEYSDLISTFEKHSIKKFCQAQQSKNSWLFVLLDLFYSQHHNSINSNIIIPAFSTSNFKKLWLLYNKAESLLPNGSRVSNFLWRLNSLESSKSKKSFLETRSSSSKNSSFALNNPSALQNNLNLSSATYNNITKNHDIPSYTKIDNNTKLDFNICNFNDNFILNNPVLIANNNHSSQSHTTNILKSPDLFPTQKSIPTPNYISPSDNNEYSSMPLFSKAPAPTFDNPISNFFTSNYSHNEFSQNPIAMPTYKIFKNNNYTSSYQNINPDQPQLQPQNHNSNQLKLFLNINSSQSQAQDSSNNQHQLQSTDSNQPQTHLQGIVHNQLLPQDTNKILSQQIDQSQHLNLIQKADLNEFFNFTKNLIENQHQNQNANHTLPNSLSSNNENFASSWEDSCVMFGDASLYTPLNAFMFSDSSTNLASFSSNKNLLHVPSSTNLSSSKNLSSNVYTSSSITNDKPNPLKNQISPNSSSTSQESSASSSGDEHSMNINGFRSTLMNIDSTLDGEEIANAFFIDPAIASSLAGNSNENNNFTKFLTNKFNNGNSESNFGLSDVSSGPFNYDSIFNIENKNQDNVSKISKNLSSEFSLDTELPMNSLFLEKNVYNSNTTNGSNSLSKDNLPEIQTSSTSSSSLPQNSENNHLISKTKNLGLSSADIDKYPSFFNNNEFLQSFMPEFKNPSKPNTFIDGDNIFAMNSFIPMNITSVSGSMSLNTHIDTSANSNRNRKFSLNDCSQSSSNSDACNSPKPSSEKSSSPSVTKESFSKRDTPVSSPSTNISSKLSENPIKRFNTAPIASNSEQGNQQDVKDDHPNKKHKVTANIQQTPIKMDKPSQILPNLQPSSKKSEIPIAINSNSATTKSIFSIGGGQFSNSVRSGECNDIFPAFKTQCSNCEAWKTPLWRRDPEGKPLCNACGLFFKLHGVSRPLSLKTNVIKKRNRASSALIAATASSADSTTNSNNSSSTGLATGSGNSSNSGSSDNVSKQPLKAESTEPVSDKKRLKL</sequence>
<comment type="caution">
    <text evidence="9">The sequence shown here is derived from an EMBL/GenBank/DDBJ whole genome shotgun (WGS) entry which is preliminary data.</text>
</comment>